<keyword evidence="7" id="KW-0520">NAD</keyword>
<comment type="cofactor">
    <cofactor evidence="1">
        <name>FMN</name>
        <dbReference type="ChEBI" id="CHEBI:58210"/>
    </cofactor>
</comment>
<dbReference type="PANTHER" id="PTHR43821:SF1">
    <property type="entry name" value="NAD(P)H NITROREDUCTASE YDJA-RELATED"/>
    <property type="match status" value="1"/>
</dbReference>
<feature type="domain" description="Nitroreductase" evidence="8">
    <location>
        <begin position="54"/>
        <end position="140"/>
    </location>
</feature>
<evidence type="ECO:0000313" key="9">
    <source>
        <dbReference type="EMBL" id="NMO77102.1"/>
    </source>
</evidence>
<dbReference type="EMBL" id="JABBPK010000001">
    <property type="protein sequence ID" value="NMO77102.1"/>
    <property type="molecule type" value="Genomic_DNA"/>
</dbReference>
<dbReference type="Proteomes" id="UP000588491">
    <property type="component" value="Unassembled WGS sequence"/>
</dbReference>
<sequence>MNISEVITSRRTIKKFTSEEVDKGVILEWLQRARFAPNHKMTEPWQILFVGEKTRAELKHKTNFGDASKIIAVLSHKGRNQIERDENLSAVSCFIQNFMLQAWDEGVGTFWSSVGSSSLGRKTLGVSEDYEVAGVLAIGYSDEIMAPKERASIEEKITYLD</sequence>
<dbReference type="GO" id="GO:0016491">
    <property type="term" value="F:oxidoreductase activity"/>
    <property type="evidence" value="ECO:0007669"/>
    <property type="project" value="UniProtKB-KW"/>
</dbReference>
<evidence type="ECO:0000256" key="4">
    <source>
        <dbReference type="ARBA" id="ARBA00022643"/>
    </source>
</evidence>
<dbReference type="InterPro" id="IPR026021">
    <property type="entry name" value="YdjA-like"/>
</dbReference>
<organism evidence="9 10">
    <name type="scientific">Niallia alba</name>
    <dbReference type="NCBI Taxonomy" id="2729105"/>
    <lineage>
        <taxon>Bacteria</taxon>
        <taxon>Bacillati</taxon>
        <taxon>Bacillota</taxon>
        <taxon>Bacilli</taxon>
        <taxon>Bacillales</taxon>
        <taxon>Bacillaceae</taxon>
        <taxon>Niallia</taxon>
    </lineage>
</organism>
<evidence type="ECO:0000256" key="6">
    <source>
        <dbReference type="ARBA" id="ARBA00023002"/>
    </source>
</evidence>
<evidence type="ECO:0000256" key="2">
    <source>
        <dbReference type="ARBA" id="ARBA00007118"/>
    </source>
</evidence>
<dbReference type="Gene3D" id="3.40.109.10">
    <property type="entry name" value="NADH Oxidase"/>
    <property type="match status" value="1"/>
</dbReference>
<keyword evidence="6" id="KW-0560">Oxidoreductase</keyword>
<keyword evidence="4" id="KW-0288">FMN</keyword>
<dbReference type="Pfam" id="PF00881">
    <property type="entry name" value="Nitroreductase"/>
    <property type="match status" value="1"/>
</dbReference>
<dbReference type="InterPro" id="IPR000415">
    <property type="entry name" value="Nitroreductase-like"/>
</dbReference>
<dbReference type="AlphaFoldDB" id="A0A7Y0PLK3"/>
<gene>
    <name evidence="9" type="ORF">HHU08_08855</name>
</gene>
<evidence type="ECO:0000256" key="7">
    <source>
        <dbReference type="ARBA" id="ARBA00023027"/>
    </source>
</evidence>
<dbReference type="InterPro" id="IPR052530">
    <property type="entry name" value="NAD(P)H_nitroreductase"/>
</dbReference>
<keyword evidence="3" id="KW-0285">Flavoprotein</keyword>
<name>A0A7Y0PLK3_9BACI</name>
<protein>
    <submittedName>
        <fullName evidence="9">Nitroreductase</fullName>
    </submittedName>
</protein>
<evidence type="ECO:0000259" key="8">
    <source>
        <dbReference type="Pfam" id="PF00881"/>
    </source>
</evidence>
<dbReference type="PANTHER" id="PTHR43821">
    <property type="entry name" value="NAD(P)H NITROREDUCTASE YDJA-RELATED"/>
    <property type="match status" value="1"/>
</dbReference>
<comment type="caution">
    <text evidence="9">The sequence shown here is derived from an EMBL/GenBank/DDBJ whole genome shotgun (WGS) entry which is preliminary data.</text>
</comment>
<evidence type="ECO:0000313" key="10">
    <source>
        <dbReference type="Proteomes" id="UP000588491"/>
    </source>
</evidence>
<evidence type="ECO:0000256" key="5">
    <source>
        <dbReference type="ARBA" id="ARBA00022857"/>
    </source>
</evidence>
<evidence type="ECO:0000256" key="1">
    <source>
        <dbReference type="ARBA" id="ARBA00001917"/>
    </source>
</evidence>
<dbReference type="RefSeq" id="WP_169188300.1">
    <property type="nucleotide sequence ID" value="NZ_JABBPK010000001.1"/>
</dbReference>
<comment type="similarity">
    <text evidence="2">Belongs to the nitroreductase family.</text>
</comment>
<dbReference type="SUPFAM" id="SSF55469">
    <property type="entry name" value="FMN-dependent nitroreductase-like"/>
    <property type="match status" value="1"/>
</dbReference>
<keyword evidence="5" id="KW-0521">NADP</keyword>
<dbReference type="CDD" id="cd02135">
    <property type="entry name" value="YdjA-like"/>
    <property type="match status" value="1"/>
</dbReference>
<keyword evidence="10" id="KW-1185">Reference proteome</keyword>
<dbReference type="InterPro" id="IPR029479">
    <property type="entry name" value="Nitroreductase"/>
</dbReference>
<evidence type="ECO:0000256" key="3">
    <source>
        <dbReference type="ARBA" id="ARBA00022630"/>
    </source>
</evidence>
<accession>A0A7Y0PLK3</accession>
<reference evidence="9 10" key="1">
    <citation type="submission" date="2020-04" db="EMBL/GenBank/DDBJ databases">
        <title>Bacillus sp. UniB3 isolated from commercial digestive syrup.</title>
        <authorList>
            <person name="Thorat V."/>
            <person name="Kirdat K."/>
            <person name="Tiwarekar B."/>
            <person name="Yadav A."/>
        </authorList>
    </citation>
    <scope>NUCLEOTIDE SEQUENCE [LARGE SCALE GENOMIC DNA]</scope>
    <source>
        <strain evidence="9 10">UniB3</strain>
    </source>
</reference>
<proteinExistence type="inferred from homology"/>